<dbReference type="RefSeq" id="WP_234865293.1">
    <property type="nucleotide sequence ID" value="NZ_JAKEVY010000002.1"/>
</dbReference>
<reference evidence="5 6" key="1">
    <citation type="submission" date="2022-01" db="EMBL/GenBank/DDBJ databases">
        <title>Flavihumibacter sp. nov., isolated from sediment of a river.</title>
        <authorList>
            <person name="Liu H."/>
        </authorList>
    </citation>
    <scope>NUCLEOTIDE SEQUENCE [LARGE SCALE GENOMIC DNA]</scope>
    <source>
        <strain evidence="5 6">RY-1</strain>
    </source>
</reference>
<dbReference type="InterPro" id="IPR014031">
    <property type="entry name" value="Ketoacyl_synth_C"/>
</dbReference>
<accession>A0ABS9BFQ4</accession>
<evidence type="ECO:0000256" key="2">
    <source>
        <dbReference type="ARBA" id="ARBA00022679"/>
    </source>
</evidence>
<comment type="caution">
    <text evidence="5">The sequence shown here is derived from an EMBL/GenBank/DDBJ whole genome shotgun (WGS) entry which is preliminary data.</text>
</comment>
<name>A0ABS9BFQ4_9BACT</name>
<dbReference type="InterPro" id="IPR000794">
    <property type="entry name" value="Beta-ketoacyl_synthase"/>
</dbReference>
<dbReference type="CDD" id="cd00834">
    <property type="entry name" value="KAS_I_II"/>
    <property type="match status" value="1"/>
</dbReference>
<dbReference type="Pfam" id="PF00109">
    <property type="entry name" value="ketoacyl-synt"/>
    <property type="match status" value="1"/>
</dbReference>
<feature type="domain" description="Ketosynthase family 3 (KS3)" evidence="4">
    <location>
        <begin position="1"/>
        <end position="398"/>
    </location>
</feature>
<protein>
    <submittedName>
        <fullName evidence="5">Beta-ketoacyl-[acyl-carrier-protein] synthase family protein</fullName>
    </submittedName>
</protein>
<evidence type="ECO:0000259" key="4">
    <source>
        <dbReference type="PROSITE" id="PS52004"/>
    </source>
</evidence>
<dbReference type="Gene3D" id="3.40.47.10">
    <property type="match status" value="1"/>
</dbReference>
<organism evidence="5 6">
    <name type="scientific">Flavihumibacter fluminis</name>
    <dbReference type="NCBI Taxonomy" id="2909236"/>
    <lineage>
        <taxon>Bacteria</taxon>
        <taxon>Pseudomonadati</taxon>
        <taxon>Bacteroidota</taxon>
        <taxon>Chitinophagia</taxon>
        <taxon>Chitinophagales</taxon>
        <taxon>Chitinophagaceae</taxon>
        <taxon>Flavihumibacter</taxon>
    </lineage>
</organism>
<dbReference type="InterPro" id="IPR020841">
    <property type="entry name" value="PKS_Beta-ketoAc_synthase_dom"/>
</dbReference>
<dbReference type="Pfam" id="PF02801">
    <property type="entry name" value="Ketoacyl-synt_C"/>
    <property type="match status" value="1"/>
</dbReference>
<gene>
    <name evidence="5" type="ORF">L0U88_07875</name>
</gene>
<evidence type="ECO:0000313" key="5">
    <source>
        <dbReference type="EMBL" id="MCF1714538.1"/>
    </source>
</evidence>
<sequence>MPSVFITGMGIVSALGNGTAIQREKLAAGVSGLGPAAFLNSIHKTEFPFGEVPFSTEELFSRLAEYSKLQQSRLQALGALALEECFTGLEQKPAGIRQGLINATTVGGMTDIEDRYFELIKPEQMEPDMSWAAGLDCATGTEHLARQFDLTDFVTTISTACSSSANAIQFGARLLQQGVLDRVVCGGVDSLTRFTVNGFNSLKNLDRNACKPFDANRNGLNLGEGAAYLLLESERTLEKTGNKPLAILSGYANFNEAFHPTAPSPEGLGAYEAMKRTLEKAGISPASVSYINAHGTATLNNDEAESMAIHRLFGKTVPPFASTKVYTGHTLAASGAIEAVFSLLSLQHQEIYPALNFETPIEATGLIPCQTYRQMQVEHILSNSFGFGGNNASLLFSKYD</sequence>
<evidence type="ECO:0000256" key="1">
    <source>
        <dbReference type="ARBA" id="ARBA00008467"/>
    </source>
</evidence>
<dbReference type="InterPro" id="IPR016039">
    <property type="entry name" value="Thiolase-like"/>
</dbReference>
<dbReference type="PROSITE" id="PS52004">
    <property type="entry name" value="KS3_2"/>
    <property type="match status" value="1"/>
</dbReference>
<keyword evidence="6" id="KW-1185">Reference proteome</keyword>
<proteinExistence type="inferred from homology"/>
<dbReference type="PANTHER" id="PTHR11712">
    <property type="entry name" value="POLYKETIDE SYNTHASE-RELATED"/>
    <property type="match status" value="1"/>
</dbReference>
<dbReference type="PANTHER" id="PTHR11712:SF320">
    <property type="entry name" value="BETA-KETOACYL SYNTHASE"/>
    <property type="match status" value="1"/>
</dbReference>
<dbReference type="Proteomes" id="UP001200145">
    <property type="component" value="Unassembled WGS sequence"/>
</dbReference>
<dbReference type="InterPro" id="IPR014030">
    <property type="entry name" value="Ketoacyl_synth_N"/>
</dbReference>
<evidence type="ECO:0000313" key="6">
    <source>
        <dbReference type="Proteomes" id="UP001200145"/>
    </source>
</evidence>
<dbReference type="SUPFAM" id="SSF53901">
    <property type="entry name" value="Thiolase-like"/>
    <property type="match status" value="2"/>
</dbReference>
<comment type="similarity">
    <text evidence="1 3">Belongs to the thiolase-like superfamily. Beta-ketoacyl-ACP synthases family.</text>
</comment>
<dbReference type="SMART" id="SM00825">
    <property type="entry name" value="PKS_KS"/>
    <property type="match status" value="1"/>
</dbReference>
<keyword evidence="2 3" id="KW-0808">Transferase</keyword>
<evidence type="ECO:0000256" key="3">
    <source>
        <dbReference type="RuleBase" id="RU003694"/>
    </source>
</evidence>
<dbReference type="EMBL" id="JAKEVY010000002">
    <property type="protein sequence ID" value="MCF1714538.1"/>
    <property type="molecule type" value="Genomic_DNA"/>
</dbReference>